<protein>
    <submittedName>
        <fullName evidence="3">YciI-like protein</fullName>
    </submittedName>
</protein>
<dbReference type="AlphaFoldDB" id="A0A4P7QGD4"/>
<evidence type="ECO:0000313" key="4">
    <source>
        <dbReference type="Proteomes" id="UP000296352"/>
    </source>
</evidence>
<dbReference type="EMBL" id="CP039247">
    <property type="protein sequence ID" value="QCB28653.1"/>
    <property type="molecule type" value="Genomic_DNA"/>
</dbReference>
<proteinExistence type="inferred from homology"/>
<evidence type="ECO:0000259" key="2">
    <source>
        <dbReference type="Pfam" id="PF03795"/>
    </source>
</evidence>
<evidence type="ECO:0000256" key="1">
    <source>
        <dbReference type="ARBA" id="ARBA00007689"/>
    </source>
</evidence>
<dbReference type="InterPro" id="IPR011008">
    <property type="entry name" value="Dimeric_a/b-barrel"/>
</dbReference>
<name>A0A4P7QGD4_9CORY</name>
<dbReference type="Pfam" id="PF03795">
    <property type="entry name" value="YCII"/>
    <property type="match status" value="1"/>
</dbReference>
<feature type="domain" description="YCII-related" evidence="2">
    <location>
        <begin position="36"/>
        <end position="121"/>
    </location>
</feature>
<dbReference type="KEGG" id="cee:CENDO_06895"/>
<dbReference type="Gene3D" id="3.30.70.1060">
    <property type="entry name" value="Dimeric alpha+beta barrel"/>
    <property type="match status" value="1"/>
</dbReference>
<keyword evidence="4" id="KW-1185">Reference proteome</keyword>
<sequence length="127" mass="14162">MISSFTTKVRGTANLGFKSTAWFHTLCLQWLTMKYFAITYQYDPESEAIAEYRPVHREFISNLNQEGKIVGSGPHPDAEGGALIVIKLDDGATIETAEELMDGDPFHAKGALQARAIREWNPVINSF</sequence>
<dbReference type="Proteomes" id="UP000296352">
    <property type="component" value="Chromosome"/>
</dbReference>
<evidence type="ECO:0000313" key="3">
    <source>
        <dbReference type="EMBL" id="QCB28653.1"/>
    </source>
</evidence>
<accession>A0A4P7QGD4</accession>
<reference evidence="3 4" key="1">
    <citation type="submission" date="2019-04" db="EMBL/GenBank/DDBJ databases">
        <title>Corynebacterium endometrii sp. nov., isolated from the uterus of a cow with endometritis.</title>
        <authorList>
            <person name="Ballas P."/>
            <person name="Ruckert C."/>
            <person name="Wagener K."/>
            <person name="Drillich M."/>
            <person name="Kaempfer P."/>
            <person name="Busse H.-J."/>
            <person name="Ehling-Schulz M."/>
        </authorList>
    </citation>
    <scope>NUCLEOTIDE SEQUENCE [LARGE SCALE GENOMIC DNA]</scope>
    <source>
        <strain evidence="3 4">LMM-1653</strain>
    </source>
</reference>
<organism evidence="3 4">
    <name type="scientific">Corynebacterium endometrii</name>
    <dbReference type="NCBI Taxonomy" id="2488819"/>
    <lineage>
        <taxon>Bacteria</taxon>
        <taxon>Bacillati</taxon>
        <taxon>Actinomycetota</taxon>
        <taxon>Actinomycetes</taxon>
        <taxon>Mycobacteriales</taxon>
        <taxon>Corynebacteriaceae</taxon>
        <taxon>Corynebacterium</taxon>
    </lineage>
</organism>
<comment type="similarity">
    <text evidence="1">Belongs to the YciI family.</text>
</comment>
<dbReference type="InterPro" id="IPR005545">
    <property type="entry name" value="YCII"/>
</dbReference>
<gene>
    <name evidence="3" type="ORF">CENDO_06895</name>
</gene>
<dbReference type="SUPFAM" id="SSF54909">
    <property type="entry name" value="Dimeric alpha+beta barrel"/>
    <property type="match status" value="1"/>
</dbReference>